<dbReference type="CDD" id="cd00093">
    <property type="entry name" value="HTH_XRE"/>
    <property type="match status" value="1"/>
</dbReference>
<evidence type="ECO:0000313" key="2">
    <source>
        <dbReference type="EMBL" id="NYY96728.1"/>
    </source>
</evidence>
<dbReference type="Pfam" id="PF01381">
    <property type="entry name" value="HTH_3"/>
    <property type="match status" value="1"/>
</dbReference>
<comment type="caution">
    <text evidence="2">The sequence shown here is derived from an EMBL/GenBank/DDBJ whole genome shotgun (WGS) entry which is preliminary data.</text>
</comment>
<dbReference type="AlphaFoldDB" id="A0A7Z0QLG0"/>
<accession>A0A7Z0QLG0</accession>
<dbReference type="EMBL" id="JACBFH010000004">
    <property type="protein sequence ID" value="NYY96728.1"/>
    <property type="molecule type" value="Genomic_DNA"/>
</dbReference>
<protein>
    <submittedName>
        <fullName evidence="2">Helix-turn-helix transcriptional regulator</fullName>
    </submittedName>
</protein>
<dbReference type="SUPFAM" id="SSF47413">
    <property type="entry name" value="lambda repressor-like DNA-binding domains"/>
    <property type="match status" value="1"/>
</dbReference>
<organism evidence="2">
    <name type="scientific">Bradyrhizobium barranii subsp. barranii</name>
    <dbReference type="NCBI Taxonomy" id="2823807"/>
    <lineage>
        <taxon>Bacteria</taxon>
        <taxon>Pseudomonadati</taxon>
        <taxon>Pseudomonadota</taxon>
        <taxon>Alphaproteobacteria</taxon>
        <taxon>Hyphomicrobiales</taxon>
        <taxon>Nitrobacteraceae</taxon>
        <taxon>Bradyrhizobium</taxon>
        <taxon>Bradyrhizobium barranii</taxon>
    </lineage>
</organism>
<reference evidence="2" key="1">
    <citation type="submission" date="2020-06" db="EMBL/GenBank/DDBJ databases">
        <title>Whole Genome Sequence of Bradyrhizobium sp. Strain 323S2.</title>
        <authorList>
            <person name="Bromfield E.S.P."/>
        </authorList>
    </citation>
    <scope>NUCLEOTIDE SEQUENCE [LARGE SCALE GENOMIC DNA]</scope>
    <source>
        <strain evidence="2">323S2</strain>
    </source>
</reference>
<dbReference type="InterPro" id="IPR001387">
    <property type="entry name" value="Cro/C1-type_HTH"/>
</dbReference>
<dbReference type="Gene3D" id="1.10.260.40">
    <property type="entry name" value="lambda repressor-like DNA-binding domains"/>
    <property type="match status" value="1"/>
</dbReference>
<dbReference type="GO" id="GO:0003677">
    <property type="term" value="F:DNA binding"/>
    <property type="evidence" value="ECO:0007669"/>
    <property type="project" value="InterPro"/>
</dbReference>
<feature type="domain" description="HTH cro/C1-type" evidence="1">
    <location>
        <begin position="17"/>
        <end position="64"/>
    </location>
</feature>
<evidence type="ECO:0000259" key="1">
    <source>
        <dbReference type="PROSITE" id="PS50943"/>
    </source>
</evidence>
<dbReference type="SMART" id="SM00530">
    <property type="entry name" value="HTH_XRE"/>
    <property type="match status" value="1"/>
</dbReference>
<dbReference type="PROSITE" id="PS50943">
    <property type="entry name" value="HTH_CROC1"/>
    <property type="match status" value="1"/>
</dbReference>
<dbReference type="GeneID" id="92958889"/>
<sequence length="118" mass="13761">MRHRHQSYLRPHRRRWGLTQQELAFLIGVKSRTAVSRMEGSKRRPSLDAVFICEMIFNTPPLELFPGLMSELQEAILRRASELYEVLQGDPSKATRLKLDFLERLLERVQGKRADATI</sequence>
<gene>
    <name evidence="2" type="ORF">G6321_53440</name>
</gene>
<dbReference type="RefSeq" id="WP_080650487.1">
    <property type="nucleotide sequence ID" value="NZ_CP049700.1"/>
</dbReference>
<dbReference type="InterPro" id="IPR010982">
    <property type="entry name" value="Lambda_DNA-bd_dom_sf"/>
</dbReference>
<proteinExistence type="predicted"/>
<name>A0A7Z0QLG0_9BRAD</name>